<evidence type="ECO:0000256" key="1">
    <source>
        <dbReference type="SAM" id="MobiDB-lite"/>
    </source>
</evidence>
<feature type="compositionally biased region" description="Basic and acidic residues" evidence="1">
    <location>
        <begin position="740"/>
        <end position="749"/>
    </location>
</feature>
<protein>
    <submittedName>
        <fullName evidence="2">Polymerase PB2</fullName>
    </submittedName>
</protein>
<accession>A0A7D7F8H2</accession>
<organism evidence="2">
    <name type="scientific">Coleopteran orthomyxo-related virus OKIAV179</name>
    <dbReference type="NCBI Taxonomy" id="2746263"/>
    <lineage>
        <taxon>Viruses</taxon>
        <taxon>Riboviria</taxon>
        <taxon>Orthornavirae</taxon>
        <taxon>Negarnaviricota</taxon>
        <taxon>Polyploviricotina</taxon>
        <taxon>Insthoviricetes</taxon>
        <taxon>Articulavirales</taxon>
        <taxon>Orthomyxoviridae</taxon>
    </lineage>
</organism>
<dbReference type="EMBL" id="MT153486">
    <property type="protein sequence ID" value="QMP82275.1"/>
    <property type="molecule type" value="Viral_cRNA"/>
</dbReference>
<sequence length="770" mass="88461">MKDNTMANLKLVERSSKCVKDPNPLSTALSQMNTKYPITLNSDGIKKYNVPLDLIPTNDREDNHSHGRTRCKLEAIDWWIENSGSPSDDAVRVNNILREPLRREASRYFSINWKGSSIKWGQTITERRMVKTFSPLIDIPPNLRESAVKEVMFSEYTLPSMTLSKHTIEKLKEFADLSIESKMSLSRQIRVLLNNMDSKERYLPIVPGISSDLLPLKHVITHTNYVVTNFTVAKRDKSNLMQEPIELFAKCLKVESNYGKLGKDALLDIIRQTTFQNRTIEQILKEDYLNETIEVKWLKILMGISIQNEFTHRNLTISPLQSNCRHIYVTNRGGFRSKVIQGTETVNFKIGSVRGTFTHNSGILMSLTMNYIGYNTLVDTISEVASYIRWNFQSTTKRTEEGVLNEIRATASKSPHLVIKCEKSSLLKIRHNAPSSHGVLNISVSTEYFTFKVTGYVLNRDMEIANPDNNVSIRMGVSMSTLEPLSDMFSIQDTRMLNHFSFKHTIRNRVHHFIINYPELLKRVKRHDFKWSNAYINKFMKPDYRSVSMTCRTLIQGMISQEIENKPVMALLYCFSNHDPMNASMCSVPFQVKGGLKVDPGGKDGIMVYDENTHNYLLFGSKIKHKVTRVEMCDMMTGILSGFRIHSHERKKKKNLVSVRWLETNRDRIEEGKEYSVYISGNLFKVTKDSFFKSQIASTSSRQMEERLSILRGTARNIAIGKRMLYDIDTPDAPVKRSKASVEEDRSPKENYSTDSDAEMQFYDDIPESP</sequence>
<proteinExistence type="predicted"/>
<reference evidence="2" key="2">
    <citation type="submission" date="2020-03" db="EMBL/GenBank/DDBJ databases">
        <authorList>
            <person name="Kafer S."/>
            <person name="Paraskevopoulou S."/>
            <person name="Zirkel F."/>
            <person name="Wieseke N."/>
            <person name="Donath A."/>
            <person name="Petersen M."/>
            <person name="Jones T.C."/>
            <person name="Liu S."/>
            <person name="Zhou X."/>
            <person name="Middendorf M."/>
            <person name="Junglen S."/>
            <person name="Misof B."/>
            <person name="Drosten C."/>
        </authorList>
    </citation>
    <scope>NUCLEOTIDE SEQUENCE</scope>
    <source>
        <strain evidence="2">OKIAV179</strain>
    </source>
</reference>
<name>A0A7D7F8H2_9ORTO</name>
<feature type="region of interest" description="Disordered" evidence="1">
    <location>
        <begin position="734"/>
        <end position="770"/>
    </location>
</feature>
<reference evidence="2" key="1">
    <citation type="journal article" date="2019" name="PLoS Pathog.">
        <title>Re-assessing the diversity of negative strand RNA viruses in insects.</title>
        <authorList>
            <person name="Kafer S."/>
            <person name="Paraskevopoulou S."/>
            <person name="Zirkel F."/>
            <person name="Wieseke N."/>
            <person name="Donath A."/>
            <person name="Petersen M."/>
            <person name="Jones T.C."/>
            <person name="Liu S."/>
            <person name="Zhou X."/>
            <person name="Middendorf M."/>
            <person name="Junglen S."/>
            <person name="Misof B."/>
            <person name="Drosten C."/>
        </authorList>
    </citation>
    <scope>NUCLEOTIDE SEQUENCE</scope>
    <source>
        <strain evidence="2">OKIAV179</strain>
    </source>
</reference>
<evidence type="ECO:0000313" key="2">
    <source>
        <dbReference type="EMBL" id="QMP82275.1"/>
    </source>
</evidence>